<reference evidence="12" key="2">
    <citation type="submission" date="2025-08" db="UniProtKB">
        <authorList>
            <consortium name="Ensembl"/>
        </authorList>
    </citation>
    <scope>IDENTIFICATION</scope>
</reference>
<dbReference type="GeneTree" id="ENSGT00390000009726"/>
<dbReference type="GO" id="GO:0005886">
    <property type="term" value="C:plasma membrane"/>
    <property type="evidence" value="ECO:0007669"/>
    <property type="project" value="TreeGrafter"/>
</dbReference>
<evidence type="ECO:0000256" key="8">
    <source>
        <dbReference type="SAM" id="MobiDB-lite"/>
    </source>
</evidence>
<keyword evidence="9" id="KW-0472">Membrane</keyword>
<dbReference type="Ensembl" id="ENSMMDT00005020677.1">
    <property type="protein sequence ID" value="ENSMMDP00005020201.1"/>
    <property type="gene ID" value="ENSMMDG00005009955.1"/>
</dbReference>
<evidence type="ECO:0000313" key="12">
    <source>
        <dbReference type="Ensembl" id="ENSMMDP00005020201.1"/>
    </source>
</evidence>
<feature type="signal peptide" evidence="10">
    <location>
        <begin position="1"/>
        <end position="18"/>
    </location>
</feature>
<dbReference type="InterPro" id="IPR003598">
    <property type="entry name" value="Ig_sub2"/>
</dbReference>
<dbReference type="PROSITE" id="PS50835">
    <property type="entry name" value="IG_LIKE"/>
    <property type="match status" value="2"/>
</dbReference>
<dbReference type="PANTHER" id="PTHR11973">
    <property type="entry name" value="CELL SURFACE GLYCOPROTEIN MUC18-RELATED"/>
    <property type="match status" value="1"/>
</dbReference>
<keyword evidence="6" id="KW-0966">Cell projection</keyword>
<dbReference type="Pfam" id="PF13895">
    <property type="entry name" value="Ig_2"/>
    <property type="match status" value="1"/>
</dbReference>
<dbReference type="InterPro" id="IPR036179">
    <property type="entry name" value="Ig-like_dom_sf"/>
</dbReference>
<dbReference type="InterPro" id="IPR007110">
    <property type="entry name" value="Ig-like_dom"/>
</dbReference>
<feature type="region of interest" description="Disordered" evidence="8">
    <location>
        <begin position="272"/>
        <end position="304"/>
    </location>
</feature>
<organism evidence="12 13">
    <name type="scientific">Myripristis murdjan</name>
    <name type="common">pinecone soldierfish</name>
    <dbReference type="NCBI Taxonomy" id="586833"/>
    <lineage>
        <taxon>Eukaryota</taxon>
        <taxon>Metazoa</taxon>
        <taxon>Chordata</taxon>
        <taxon>Craniata</taxon>
        <taxon>Vertebrata</taxon>
        <taxon>Euteleostomi</taxon>
        <taxon>Actinopterygii</taxon>
        <taxon>Neopterygii</taxon>
        <taxon>Teleostei</taxon>
        <taxon>Neoteleostei</taxon>
        <taxon>Acanthomorphata</taxon>
        <taxon>Holocentriformes</taxon>
        <taxon>Holocentridae</taxon>
        <taxon>Myripristis</taxon>
    </lineage>
</organism>
<dbReference type="Gene3D" id="2.60.40.10">
    <property type="entry name" value="Immunoglobulins"/>
    <property type="match status" value="2"/>
</dbReference>
<evidence type="ECO:0000259" key="11">
    <source>
        <dbReference type="PROSITE" id="PS50835"/>
    </source>
</evidence>
<dbReference type="InterPro" id="IPR013783">
    <property type="entry name" value="Ig-like_fold"/>
</dbReference>
<accession>A0A667YG43</accession>
<comment type="subcellular location">
    <subcellularLocation>
        <location evidence="1">Cell projection</location>
    </subcellularLocation>
    <subcellularLocation>
        <location evidence="2">Membrane</location>
        <topology evidence="2">Single-pass type I membrane protein</topology>
    </subcellularLocation>
</comment>
<dbReference type="InterPro" id="IPR003599">
    <property type="entry name" value="Ig_sub"/>
</dbReference>
<keyword evidence="7" id="KW-0393">Immunoglobulin domain</keyword>
<keyword evidence="5" id="KW-0325">Glycoprotein</keyword>
<dbReference type="SMART" id="SM00409">
    <property type="entry name" value="IG"/>
    <property type="match status" value="2"/>
</dbReference>
<evidence type="ECO:0000256" key="6">
    <source>
        <dbReference type="ARBA" id="ARBA00023273"/>
    </source>
</evidence>
<feature type="transmembrane region" description="Helical" evidence="9">
    <location>
        <begin position="240"/>
        <end position="263"/>
    </location>
</feature>
<dbReference type="AlphaFoldDB" id="A0A667YG43"/>
<evidence type="ECO:0000256" key="2">
    <source>
        <dbReference type="ARBA" id="ARBA00004479"/>
    </source>
</evidence>
<evidence type="ECO:0000256" key="5">
    <source>
        <dbReference type="ARBA" id="ARBA00023180"/>
    </source>
</evidence>
<proteinExistence type="predicted"/>
<dbReference type="CDD" id="cd00096">
    <property type="entry name" value="Ig"/>
    <property type="match status" value="1"/>
</dbReference>
<evidence type="ECO:0000256" key="7">
    <source>
        <dbReference type="ARBA" id="ARBA00023319"/>
    </source>
</evidence>
<reference evidence="12" key="3">
    <citation type="submission" date="2025-09" db="UniProtKB">
        <authorList>
            <consortium name="Ensembl"/>
        </authorList>
    </citation>
    <scope>IDENTIFICATION</scope>
</reference>
<evidence type="ECO:0000313" key="13">
    <source>
        <dbReference type="Proteomes" id="UP000472263"/>
    </source>
</evidence>
<dbReference type="PROSITE" id="PS00290">
    <property type="entry name" value="IG_MHC"/>
    <property type="match status" value="1"/>
</dbReference>
<evidence type="ECO:0000256" key="4">
    <source>
        <dbReference type="ARBA" id="ARBA00022989"/>
    </source>
</evidence>
<dbReference type="GO" id="GO:0007155">
    <property type="term" value="P:cell adhesion"/>
    <property type="evidence" value="ECO:0007669"/>
    <property type="project" value="TreeGrafter"/>
</dbReference>
<dbReference type="Proteomes" id="UP000472263">
    <property type="component" value="Chromosome 16"/>
</dbReference>
<name>A0A667YG43_9TELE</name>
<dbReference type="OrthoDB" id="10012075at2759"/>
<evidence type="ECO:0000256" key="10">
    <source>
        <dbReference type="SAM" id="SignalP"/>
    </source>
</evidence>
<gene>
    <name evidence="12" type="primary">si:ch211-79k12.1</name>
</gene>
<dbReference type="InterPro" id="IPR051116">
    <property type="entry name" value="Surface_Rcpt/Adhesion_Mol"/>
</dbReference>
<evidence type="ECO:0000256" key="1">
    <source>
        <dbReference type="ARBA" id="ARBA00004316"/>
    </source>
</evidence>
<keyword evidence="13" id="KW-1185">Reference proteome</keyword>
<keyword evidence="10" id="KW-0732">Signal</keyword>
<protein>
    <submittedName>
        <fullName evidence="12">Si:ch211-79k12.1</fullName>
    </submittedName>
</protein>
<evidence type="ECO:0000256" key="9">
    <source>
        <dbReference type="SAM" id="Phobius"/>
    </source>
</evidence>
<dbReference type="InParanoid" id="A0A667YG43"/>
<keyword evidence="4 9" id="KW-1133">Transmembrane helix</keyword>
<dbReference type="SUPFAM" id="SSF48726">
    <property type="entry name" value="Immunoglobulin"/>
    <property type="match status" value="2"/>
</dbReference>
<feature type="domain" description="Ig-like" evidence="11">
    <location>
        <begin position="18"/>
        <end position="126"/>
    </location>
</feature>
<dbReference type="SMART" id="SM00408">
    <property type="entry name" value="IGc2"/>
    <property type="match status" value="1"/>
</dbReference>
<feature type="chain" id="PRO_5025399585" evidence="10">
    <location>
        <begin position="19"/>
        <end position="304"/>
    </location>
</feature>
<keyword evidence="3 9" id="KW-0812">Transmembrane</keyword>
<dbReference type="GO" id="GO:0042995">
    <property type="term" value="C:cell projection"/>
    <property type="evidence" value="ECO:0007669"/>
    <property type="project" value="UniProtKB-SubCell"/>
</dbReference>
<dbReference type="InterPro" id="IPR003006">
    <property type="entry name" value="Ig/MHC_CS"/>
</dbReference>
<reference evidence="12" key="1">
    <citation type="submission" date="2019-06" db="EMBL/GenBank/DDBJ databases">
        <authorList>
            <consortium name="Wellcome Sanger Institute Data Sharing"/>
        </authorList>
    </citation>
    <scope>NUCLEOTIDE SEQUENCE [LARGE SCALE GENOMIC DNA]</scope>
</reference>
<sequence>MRGLLALFVIALIHGSYASLLLQGPSEVVLQGSTVTLECLVSDPELNTSQVHFERFSKYMQSWYRLEPETSYFRRRCLYDYINVQREEQRISLSIPYVTSYAEGSYRCVSDAVNITATANSSQTLTFKVHYMGEPLLYRSGLSRYLGSVQDLKVSLGEDVTVDCSASSSQKPEYFWQKEGGDWILPSSKLTLKKVTALDGGEYTCTAQHPSVSSLTKKRTISITVLPEDAPWYESTNMQITLITAAVALTLLVLMVFMTVFLCRRAKQAKTSKGPIDDRSQKKPIYKNSVESLPSTCGDKQPLV</sequence>
<evidence type="ECO:0000256" key="3">
    <source>
        <dbReference type="ARBA" id="ARBA00022692"/>
    </source>
</evidence>
<dbReference type="PANTHER" id="PTHR11973:SF23">
    <property type="entry name" value="C-ANSWER"/>
    <property type="match status" value="1"/>
</dbReference>
<feature type="domain" description="Ig-like" evidence="11">
    <location>
        <begin position="135"/>
        <end position="222"/>
    </location>
</feature>